<dbReference type="Pfam" id="PF00037">
    <property type="entry name" value="Fer4"/>
    <property type="match status" value="1"/>
</dbReference>
<keyword evidence="11" id="KW-1185">Reference proteome</keyword>
<dbReference type="Gene3D" id="3.30.70.20">
    <property type="match status" value="1"/>
</dbReference>
<dbReference type="PROSITE" id="PS51379">
    <property type="entry name" value="4FE4S_FER_2"/>
    <property type="match status" value="2"/>
</dbReference>
<reference evidence="12" key="3">
    <citation type="submission" date="2016-11" db="EMBL/GenBank/DDBJ databases">
        <authorList>
            <person name="Jaros S."/>
            <person name="Januszkiewicz K."/>
            <person name="Wedrychowicz H."/>
        </authorList>
    </citation>
    <scope>NUCLEOTIDE SEQUENCE [LARGE SCALE GENOMIC DNA]</scope>
    <source>
        <strain evidence="12">DSM 1682</strain>
    </source>
</reference>
<dbReference type="InterPro" id="IPR029039">
    <property type="entry name" value="Flavoprotein-like_sf"/>
</dbReference>
<evidence type="ECO:0000313" key="9">
    <source>
        <dbReference type="EMBL" id="AMJ42285.1"/>
    </source>
</evidence>
<dbReference type="PANTHER" id="PTHR24960:SF79">
    <property type="entry name" value="PHOTOSYSTEM I IRON-SULFUR CENTER"/>
    <property type="match status" value="1"/>
</dbReference>
<dbReference type="Proteomes" id="UP000068026">
    <property type="component" value="Chromosome"/>
</dbReference>
<dbReference type="InterPro" id="IPR050157">
    <property type="entry name" value="PSI_iron-sulfur_center"/>
</dbReference>
<feature type="domain" description="4Fe-4S ferredoxin-type" evidence="8">
    <location>
        <begin position="184"/>
        <end position="213"/>
    </location>
</feature>
<comment type="function">
    <text evidence="2">Ferredoxins are iron-sulfur proteins that transfer electrons in a wide variety of metabolic reactions.</text>
</comment>
<reference evidence="11" key="2">
    <citation type="submission" date="2016-01" db="EMBL/GenBank/DDBJ databases">
        <authorList>
            <person name="Poehlein A."/>
            <person name="Schlien K."/>
            <person name="Gottschalk G."/>
            <person name="Buckel W."/>
            <person name="Daniel R."/>
        </authorList>
    </citation>
    <scope>NUCLEOTIDE SEQUENCE [LARGE SCALE GENOMIC DNA]</scope>
    <source>
        <strain evidence="11">X2</strain>
    </source>
</reference>
<dbReference type="SUPFAM" id="SSF54862">
    <property type="entry name" value="4Fe-4S ferredoxins"/>
    <property type="match status" value="1"/>
</dbReference>
<dbReference type="InterPro" id="IPR017900">
    <property type="entry name" value="4Fe4S_Fe_S_CS"/>
</dbReference>
<proteinExistence type="predicted"/>
<dbReference type="KEGG" id="cpro:CPRO_27390"/>
<accession>A0A0X8VC52</accession>
<evidence type="ECO:0000256" key="5">
    <source>
        <dbReference type="ARBA" id="ARBA00022723"/>
    </source>
</evidence>
<evidence type="ECO:0000259" key="8">
    <source>
        <dbReference type="PROSITE" id="PS51379"/>
    </source>
</evidence>
<keyword evidence="5" id="KW-0479">Metal-binding</keyword>
<sequence length="255" mass="28969">MIFYFSGTGNSYAVARFFSDHLNEDLVDIAQAMKNKETEFQLREDEKLGFVFPVYAWAPPKMVLDFIKKLVINCDKLPYTYGICTCGGTAGNTMDILEDALSQKGITMDSGYSVVMPDNFVIMFKVDSLAKQNAFLQEAQKTMERILDSVIQQKRKFYRIKRGKVSRLLTVLVNPSFQRYGTKTKPFYATDDCIHCGLCEKICTANCIELINGIPQWTKAQCNMCLACVNRCPNGAIQYGKKTKDKGQYVHPCWK</sequence>
<evidence type="ECO:0000256" key="2">
    <source>
        <dbReference type="ARBA" id="ARBA00003532"/>
    </source>
</evidence>
<dbReference type="RefSeq" id="WP_066052869.1">
    <property type="nucleotide sequence ID" value="NZ_CP014223.1"/>
</dbReference>
<dbReference type="GO" id="GO:0051539">
    <property type="term" value="F:4 iron, 4 sulfur cluster binding"/>
    <property type="evidence" value="ECO:0007669"/>
    <property type="project" value="UniProtKB-KW"/>
</dbReference>
<keyword evidence="4" id="KW-0004">4Fe-4S</keyword>
<dbReference type="NCBIfam" id="NF038196">
    <property type="entry name" value="ferrodoxin_EFR1"/>
    <property type="match status" value="1"/>
</dbReference>
<evidence type="ECO:0000313" key="12">
    <source>
        <dbReference type="Proteomes" id="UP000184204"/>
    </source>
</evidence>
<dbReference type="InterPro" id="IPR047964">
    <property type="entry name" value="EFR1-like"/>
</dbReference>
<evidence type="ECO:0000256" key="3">
    <source>
        <dbReference type="ARBA" id="ARBA00013529"/>
    </source>
</evidence>
<dbReference type="OrthoDB" id="9813995at2"/>
<dbReference type="PANTHER" id="PTHR24960">
    <property type="entry name" value="PHOTOSYSTEM I IRON-SULFUR CENTER-RELATED"/>
    <property type="match status" value="1"/>
</dbReference>
<dbReference type="EMBL" id="FQUA01000003">
    <property type="protein sequence ID" value="SHE55551.1"/>
    <property type="molecule type" value="Genomic_DNA"/>
</dbReference>
<reference evidence="9 11" key="1">
    <citation type="journal article" date="2016" name="Genome Announc.">
        <title>Complete Genome Sequence of the Amino Acid-Fermenting Clostridium propionicum X2 (DSM 1682).</title>
        <authorList>
            <person name="Poehlein A."/>
            <person name="Schlien K."/>
            <person name="Chowdhury N.P."/>
            <person name="Gottschalk G."/>
            <person name="Buckel W."/>
            <person name="Daniel R."/>
        </authorList>
    </citation>
    <scope>NUCLEOTIDE SEQUENCE [LARGE SCALE GENOMIC DNA]</scope>
    <source>
        <strain evidence="9 11">X2</strain>
    </source>
</reference>
<evidence type="ECO:0000256" key="4">
    <source>
        <dbReference type="ARBA" id="ARBA00022485"/>
    </source>
</evidence>
<comment type="cofactor">
    <cofactor evidence="1">
        <name>[4Fe-4S] cluster</name>
        <dbReference type="ChEBI" id="CHEBI:49883"/>
    </cofactor>
</comment>
<evidence type="ECO:0000256" key="6">
    <source>
        <dbReference type="ARBA" id="ARBA00023004"/>
    </source>
</evidence>
<protein>
    <recommendedName>
        <fullName evidence="3">Ferredoxin</fullName>
    </recommendedName>
</protein>
<dbReference type="GO" id="GO:0046872">
    <property type="term" value="F:metal ion binding"/>
    <property type="evidence" value="ECO:0007669"/>
    <property type="project" value="UniProtKB-KW"/>
</dbReference>
<reference evidence="10" key="4">
    <citation type="submission" date="2016-11" db="EMBL/GenBank/DDBJ databases">
        <authorList>
            <person name="Varghese N."/>
            <person name="Submissions S."/>
        </authorList>
    </citation>
    <scope>NUCLEOTIDE SEQUENCE</scope>
    <source>
        <strain evidence="10">DSM 1682</strain>
    </source>
</reference>
<keyword evidence="7" id="KW-0411">Iron-sulfur</keyword>
<evidence type="ECO:0000313" key="11">
    <source>
        <dbReference type="Proteomes" id="UP000068026"/>
    </source>
</evidence>
<dbReference type="EMBL" id="CP014223">
    <property type="protein sequence ID" value="AMJ42285.1"/>
    <property type="molecule type" value="Genomic_DNA"/>
</dbReference>
<dbReference type="PROSITE" id="PS00198">
    <property type="entry name" value="4FE4S_FER_1"/>
    <property type="match status" value="1"/>
</dbReference>
<keyword evidence="6" id="KW-0408">Iron</keyword>
<dbReference type="InterPro" id="IPR017896">
    <property type="entry name" value="4Fe4S_Fe-S-bd"/>
</dbReference>
<dbReference type="AlphaFoldDB" id="A0A0X8VC52"/>
<organism evidence="10 12">
    <name type="scientific">Anaerotignum propionicum DSM 1682</name>
    <dbReference type="NCBI Taxonomy" id="991789"/>
    <lineage>
        <taxon>Bacteria</taxon>
        <taxon>Bacillati</taxon>
        <taxon>Bacillota</taxon>
        <taxon>Clostridia</taxon>
        <taxon>Lachnospirales</taxon>
        <taxon>Anaerotignaceae</taxon>
        <taxon>Anaerotignum</taxon>
    </lineage>
</organism>
<name>A0A0X8VC52_ANAPI</name>
<gene>
    <name evidence="9" type="ORF">CPRO_27390</name>
    <name evidence="10" type="ORF">SAMN02745151_01103</name>
</gene>
<evidence type="ECO:0000313" key="10">
    <source>
        <dbReference type="EMBL" id="SHE55551.1"/>
    </source>
</evidence>
<evidence type="ECO:0000256" key="1">
    <source>
        <dbReference type="ARBA" id="ARBA00001966"/>
    </source>
</evidence>
<evidence type="ECO:0000256" key="7">
    <source>
        <dbReference type="ARBA" id="ARBA00023014"/>
    </source>
</evidence>
<dbReference type="Proteomes" id="UP000184204">
    <property type="component" value="Unassembled WGS sequence"/>
</dbReference>
<feature type="domain" description="4Fe-4S ferredoxin-type" evidence="8">
    <location>
        <begin position="215"/>
        <end position="242"/>
    </location>
</feature>
<dbReference type="Gene3D" id="3.40.50.360">
    <property type="match status" value="1"/>
</dbReference>
<dbReference type="SUPFAM" id="SSF52218">
    <property type="entry name" value="Flavoproteins"/>
    <property type="match status" value="1"/>
</dbReference>